<evidence type="ECO:0000256" key="5">
    <source>
        <dbReference type="ARBA" id="ARBA00022692"/>
    </source>
</evidence>
<evidence type="ECO:0000256" key="14">
    <source>
        <dbReference type="PIRSR" id="PIRSR600715-1"/>
    </source>
</evidence>
<evidence type="ECO:0000256" key="2">
    <source>
        <dbReference type="ARBA" id="ARBA00005583"/>
    </source>
</evidence>
<dbReference type="InterPro" id="IPR018480">
    <property type="entry name" value="PNAcMuramoyl-5peptid_Trfase_CS"/>
</dbReference>
<dbReference type="EC" id="2.7.8.13" evidence="12 13"/>
<name>A0A940YL43_9BURK</name>
<dbReference type="HAMAP" id="MF_00038">
    <property type="entry name" value="MraY"/>
    <property type="match status" value="1"/>
</dbReference>
<evidence type="ECO:0000256" key="9">
    <source>
        <dbReference type="ARBA" id="ARBA00023136"/>
    </source>
</evidence>
<keyword evidence="12 14" id="KW-0479">Metal-binding</keyword>
<keyword evidence="8 12" id="KW-1133">Transmembrane helix</keyword>
<dbReference type="GO" id="GO:0005886">
    <property type="term" value="C:plasma membrane"/>
    <property type="evidence" value="ECO:0007669"/>
    <property type="project" value="UniProtKB-SubCell"/>
</dbReference>
<evidence type="ECO:0000256" key="8">
    <source>
        <dbReference type="ARBA" id="ARBA00022989"/>
    </source>
</evidence>
<feature type="transmembrane region" description="Helical" evidence="12">
    <location>
        <begin position="371"/>
        <end position="390"/>
    </location>
</feature>
<keyword evidence="12" id="KW-1003">Cell membrane</keyword>
<dbReference type="EMBL" id="JAGQDD010000011">
    <property type="protein sequence ID" value="MBQ0931799.1"/>
    <property type="molecule type" value="Genomic_DNA"/>
</dbReference>
<feature type="transmembrane region" description="Helical" evidence="12">
    <location>
        <begin position="138"/>
        <end position="157"/>
    </location>
</feature>
<dbReference type="PANTHER" id="PTHR22926:SF5">
    <property type="entry name" value="PHOSPHO-N-ACETYLMURAMOYL-PENTAPEPTIDE-TRANSFERASE HOMOLOG"/>
    <property type="match status" value="1"/>
</dbReference>
<evidence type="ECO:0000313" key="15">
    <source>
        <dbReference type="EMBL" id="MBQ0931799.1"/>
    </source>
</evidence>
<comment type="catalytic activity">
    <reaction evidence="12">
        <text>UDP-N-acetyl-alpha-D-muramoyl-L-alanyl-gamma-D-glutamyl-meso-2,6-diaminopimeloyl-D-alanyl-D-alanine + di-trans,octa-cis-undecaprenyl phosphate = di-trans,octa-cis-undecaprenyl diphospho-N-acetyl-alpha-D-muramoyl-L-alanyl-D-glutamyl-meso-2,6-diaminopimeloyl-D-alanyl-D-alanine + UMP</text>
        <dbReference type="Rhea" id="RHEA:28386"/>
        <dbReference type="ChEBI" id="CHEBI:57865"/>
        <dbReference type="ChEBI" id="CHEBI:60392"/>
        <dbReference type="ChEBI" id="CHEBI:61386"/>
        <dbReference type="ChEBI" id="CHEBI:61387"/>
        <dbReference type="EC" id="2.7.8.13"/>
    </reaction>
</comment>
<evidence type="ECO:0000256" key="12">
    <source>
        <dbReference type="HAMAP-Rule" id="MF_00038"/>
    </source>
</evidence>
<keyword evidence="4 12" id="KW-0808">Transferase</keyword>
<feature type="transmembrane region" description="Helical" evidence="12">
    <location>
        <begin position="316"/>
        <end position="340"/>
    </location>
</feature>
<dbReference type="GO" id="GO:0008360">
    <property type="term" value="P:regulation of cell shape"/>
    <property type="evidence" value="ECO:0007669"/>
    <property type="project" value="UniProtKB-KW"/>
</dbReference>
<dbReference type="GO" id="GO:0008963">
    <property type="term" value="F:phospho-N-acetylmuramoyl-pentapeptide-transferase activity"/>
    <property type="evidence" value="ECO:0007669"/>
    <property type="project" value="UniProtKB-UniRule"/>
</dbReference>
<keyword evidence="10 12" id="KW-0131">Cell cycle</keyword>
<evidence type="ECO:0000256" key="10">
    <source>
        <dbReference type="ARBA" id="ARBA00023306"/>
    </source>
</evidence>
<dbReference type="Proteomes" id="UP000676246">
    <property type="component" value="Unassembled WGS sequence"/>
</dbReference>
<evidence type="ECO:0000256" key="11">
    <source>
        <dbReference type="ARBA" id="ARBA00023316"/>
    </source>
</evidence>
<evidence type="ECO:0000256" key="1">
    <source>
        <dbReference type="ARBA" id="ARBA00004141"/>
    </source>
</evidence>
<accession>A0A940YL43</accession>
<comment type="pathway">
    <text evidence="12">Cell wall biogenesis; peptidoglycan biosynthesis.</text>
</comment>
<comment type="similarity">
    <text evidence="2 12">Belongs to the glycosyltransferase 4 family. MraY subfamily.</text>
</comment>
<evidence type="ECO:0000256" key="7">
    <source>
        <dbReference type="ARBA" id="ARBA00022984"/>
    </source>
</evidence>
<organism evidence="15 16">
    <name type="scientific">Ideonella alba</name>
    <dbReference type="NCBI Taxonomy" id="2824118"/>
    <lineage>
        <taxon>Bacteria</taxon>
        <taxon>Pseudomonadati</taxon>
        <taxon>Pseudomonadota</taxon>
        <taxon>Betaproteobacteria</taxon>
        <taxon>Burkholderiales</taxon>
        <taxon>Sphaerotilaceae</taxon>
        <taxon>Ideonella</taxon>
    </lineage>
</organism>
<reference evidence="15 16" key="1">
    <citation type="submission" date="2021-04" db="EMBL/GenBank/DDBJ databases">
        <title>The genome sequence of Ideonella sp. 3Y2.</title>
        <authorList>
            <person name="Liu Y."/>
        </authorList>
    </citation>
    <scope>NUCLEOTIDE SEQUENCE [LARGE SCALE GENOMIC DNA]</scope>
    <source>
        <strain evidence="15 16">3Y2</strain>
    </source>
</reference>
<dbReference type="PANTHER" id="PTHR22926">
    <property type="entry name" value="PHOSPHO-N-ACETYLMURAMOYL-PENTAPEPTIDE-TRANSFERASE"/>
    <property type="match status" value="1"/>
</dbReference>
<dbReference type="GO" id="GO:0009252">
    <property type="term" value="P:peptidoglycan biosynthetic process"/>
    <property type="evidence" value="ECO:0007669"/>
    <property type="project" value="UniProtKB-UniRule"/>
</dbReference>
<dbReference type="CDD" id="cd06852">
    <property type="entry name" value="GT_MraY"/>
    <property type="match status" value="1"/>
</dbReference>
<dbReference type="AlphaFoldDB" id="A0A940YL43"/>
<dbReference type="NCBIfam" id="TIGR00445">
    <property type="entry name" value="mraY"/>
    <property type="match status" value="1"/>
</dbReference>
<keyword evidence="12 14" id="KW-0460">Magnesium</keyword>
<dbReference type="PROSITE" id="PS01347">
    <property type="entry name" value="MRAY_1"/>
    <property type="match status" value="1"/>
</dbReference>
<feature type="transmembrane region" description="Helical" evidence="12">
    <location>
        <begin position="226"/>
        <end position="246"/>
    </location>
</feature>
<keyword evidence="3 12" id="KW-0132">Cell division</keyword>
<dbReference type="RefSeq" id="WP_210854800.1">
    <property type="nucleotide sequence ID" value="NZ_JAGQDD010000011.1"/>
</dbReference>
<keyword evidence="16" id="KW-1185">Reference proteome</keyword>
<keyword evidence="5 12" id="KW-0812">Transmembrane</keyword>
<sequence>MLLSLAQWLQSLYPESLGFLRVFQYITFRAVLAAMTALLIGLAFGPWLIRRLTELKIGQPVRGYAMETHLVKSGTPTMGGALILIGIFVATLLWSDWSNRFVWIVMIVTFGFGAIGWVDDWRKVVDKNPEGMASREKFMWQTLIGVLAAIYLAFSVSETSNLRVIELFFRWIQSGFSNDLPPKADLMLPFFKTVSYPLGVFGFMFFAWFVIVGMSNAVNLTDGLDGLAIMPVVLVAAALAIFSYVVGNAVYSKYLLFPHIPGAGELMIFCAAISGAGLAFLWFNAYPAQVFMGDVGALALGGALGTVAVITRQEILLGIMGGVFVVEAASVALQVGWFKYTKRKYGEGRRILLMAPLHHHFEKSGWNETQVVIRFWIITMLLCLVGLASLKLR</sequence>
<feature type="binding site" evidence="14">
    <location>
        <position position="294"/>
    </location>
    <ligand>
        <name>Mg(2+)</name>
        <dbReference type="ChEBI" id="CHEBI:18420"/>
    </ligand>
</feature>
<dbReference type="PROSITE" id="PS01348">
    <property type="entry name" value="MRAY_2"/>
    <property type="match status" value="1"/>
</dbReference>
<keyword evidence="11 12" id="KW-0961">Cell wall biogenesis/degradation</keyword>
<evidence type="ECO:0000256" key="13">
    <source>
        <dbReference type="NCBIfam" id="TIGR00445"/>
    </source>
</evidence>
<dbReference type="InterPro" id="IPR003524">
    <property type="entry name" value="PNAcMuramoyl-5peptid_Trfase"/>
</dbReference>
<feature type="transmembrane region" description="Helical" evidence="12">
    <location>
        <begin position="194"/>
        <end position="214"/>
    </location>
</feature>
<keyword evidence="9 12" id="KW-0472">Membrane</keyword>
<evidence type="ECO:0000256" key="3">
    <source>
        <dbReference type="ARBA" id="ARBA00022618"/>
    </source>
</evidence>
<comment type="subcellular location">
    <subcellularLocation>
        <location evidence="12">Cell membrane</location>
        <topology evidence="12">Multi-pass membrane protein</topology>
    </subcellularLocation>
    <subcellularLocation>
        <location evidence="1">Membrane</location>
        <topology evidence="1">Multi-pass membrane protein</topology>
    </subcellularLocation>
</comment>
<gene>
    <name evidence="12" type="primary">mraY</name>
    <name evidence="15" type="ORF">KAK03_15035</name>
</gene>
<feature type="transmembrane region" description="Helical" evidence="12">
    <location>
        <begin position="100"/>
        <end position="118"/>
    </location>
</feature>
<evidence type="ECO:0000256" key="6">
    <source>
        <dbReference type="ARBA" id="ARBA00022960"/>
    </source>
</evidence>
<feature type="transmembrane region" description="Helical" evidence="12">
    <location>
        <begin position="70"/>
        <end position="94"/>
    </location>
</feature>
<feature type="transmembrane region" description="Helical" evidence="12">
    <location>
        <begin position="290"/>
        <end position="310"/>
    </location>
</feature>
<dbReference type="GO" id="GO:0071555">
    <property type="term" value="P:cell wall organization"/>
    <property type="evidence" value="ECO:0007669"/>
    <property type="project" value="UniProtKB-KW"/>
</dbReference>
<comment type="function">
    <text evidence="12">Catalyzes the initial step of the lipid cycle reactions in the biosynthesis of the cell wall peptidoglycan: transfers peptidoglycan precursor phospho-MurNAc-pentapeptide from UDP-MurNAc-pentapeptide onto the lipid carrier undecaprenyl phosphate, yielding undecaprenyl-pyrophosphoryl-MurNAc-pentapeptide, known as lipid I.</text>
</comment>
<dbReference type="InterPro" id="IPR000715">
    <property type="entry name" value="Glycosyl_transferase_4"/>
</dbReference>
<comment type="caution">
    <text evidence="15">The sequence shown here is derived from an EMBL/GenBank/DDBJ whole genome shotgun (WGS) entry which is preliminary data.</text>
</comment>
<keyword evidence="6 12" id="KW-0133">Cell shape</keyword>
<dbReference type="GO" id="GO:0046872">
    <property type="term" value="F:metal ion binding"/>
    <property type="evidence" value="ECO:0007669"/>
    <property type="project" value="UniProtKB-KW"/>
</dbReference>
<comment type="cofactor">
    <cofactor evidence="12 14">
        <name>Mg(2+)</name>
        <dbReference type="ChEBI" id="CHEBI:18420"/>
    </cofactor>
</comment>
<dbReference type="GO" id="GO:0051301">
    <property type="term" value="P:cell division"/>
    <property type="evidence" value="ECO:0007669"/>
    <property type="project" value="UniProtKB-KW"/>
</dbReference>
<proteinExistence type="inferred from homology"/>
<dbReference type="Pfam" id="PF10555">
    <property type="entry name" value="MraY_sig1"/>
    <property type="match status" value="1"/>
</dbReference>
<evidence type="ECO:0000256" key="4">
    <source>
        <dbReference type="ARBA" id="ARBA00022679"/>
    </source>
</evidence>
<dbReference type="Pfam" id="PF00953">
    <property type="entry name" value="Glycos_transf_4"/>
    <property type="match status" value="1"/>
</dbReference>
<evidence type="ECO:0000313" key="16">
    <source>
        <dbReference type="Proteomes" id="UP000676246"/>
    </source>
</evidence>
<feature type="binding site" evidence="14">
    <location>
        <position position="219"/>
    </location>
    <ligand>
        <name>Mg(2+)</name>
        <dbReference type="ChEBI" id="CHEBI:18420"/>
    </ligand>
</feature>
<protein>
    <recommendedName>
        <fullName evidence="12 13">Phospho-N-acetylmuramoyl-pentapeptide-transferase</fullName>
        <ecNumber evidence="12 13">2.7.8.13</ecNumber>
    </recommendedName>
    <alternativeName>
        <fullName evidence="12">UDP-MurNAc-pentapeptide phosphotransferase</fullName>
    </alternativeName>
</protein>
<feature type="transmembrane region" description="Helical" evidence="12">
    <location>
        <begin position="266"/>
        <end position="283"/>
    </location>
</feature>
<feature type="transmembrane region" description="Helical" evidence="12">
    <location>
        <begin position="30"/>
        <end position="49"/>
    </location>
</feature>
<keyword evidence="7 12" id="KW-0573">Peptidoglycan synthesis</keyword>